<keyword evidence="1 6" id="KW-0378">Hydrolase</keyword>
<feature type="binding site" evidence="4">
    <location>
        <position position="266"/>
    </location>
    <ligand>
        <name>substrate</name>
    </ligand>
</feature>
<dbReference type="SUPFAM" id="SSF48208">
    <property type="entry name" value="Six-hairpin glycosidases"/>
    <property type="match status" value="1"/>
</dbReference>
<dbReference type="OrthoDB" id="428577at2"/>
<keyword evidence="5" id="KW-1133">Transmembrane helix</keyword>
<accession>A0A1H5SPL4</accession>
<feature type="binding site" evidence="4">
    <location>
        <position position="190"/>
    </location>
    <ligand>
        <name>substrate</name>
    </ligand>
</feature>
<feature type="active site" description="Proton donor" evidence="3">
    <location>
        <position position="190"/>
    </location>
</feature>
<protein>
    <submittedName>
        <fullName evidence="6">Glycosyl Hydrolase Family 88</fullName>
    </submittedName>
</protein>
<gene>
    <name evidence="6" type="ORF">SAMN03080598_00444</name>
</gene>
<dbReference type="EMBL" id="FNVR01000002">
    <property type="protein sequence ID" value="SEF52509.1"/>
    <property type="molecule type" value="Genomic_DNA"/>
</dbReference>
<evidence type="ECO:0000313" key="6">
    <source>
        <dbReference type="EMBL" id="SEF52509.1"/>
    </source>
</evidence>
<feature type="binding site" evidence="4">
    <location>
        <position position="250"/>
    </location>
    <ligand>
        <name>substrate</name>
    </ligand>
</feature>
<evidence type="ECO:0000313" key="7">
    <source>
        <dbReference type="Proteomes" id="UP000236736"/>
    </source>
</evidence>
<dbReference type="STRING" id="1120964.GCA_001313265_00857"/>
<keyword evidence="5" id="KW-0472">Membrane</keyword>
<dbReference type="AlphaFoldDB" id="A0A1H5SPL4"/>
<evidence type="ECO:0000256" key="5">
    <source>
        <dbReference type="SAM" id="Phobius"/>
    </source>
</evidence>
<dbReference type="InterPro" id="IPR012341">
    <property type="entry name" value="6hp_glycosidase-like_sf"/>
</dbReference>
<evidence type="ECO:0000256" key="4">
    <source>
        <dbReference type="PIRSR" id="PIRSR610905-2"/>
    </source>
</evidence>
<dbReference type="Pfam" id="PF07470">
    <property type="entry name" value="Glyco_hydro_88"/>
    <property type="match status" value="1"/>
</dbReference>
<dbReference type="PANTHER" id="PTHR36845">
    <property type="entry name" value="HYDROLASE, PUTATIVE (AFU_ORTHOLOGUE AFUA_7G05090)-RELATED"/>
    <property type="match status" value="1"/>
</dbReference>
<proteinExistence type="inferred from homology"/>
<feature type="transmembrane region" description="Helical" evidence="5">
    <location>
        <begin position="12"/>
        <end position="30"/>
    </location>
</feature>
<feature type="binding site" evidence="4">
    <location>
        <position position="262"/>
    </location>
    <ligand>
        <name>substrate</name>
    </ligand>
</feature>
<dbReference type="InterPro" id="IPR052369">
    <property type="entry name" value="UG_Glycosaminoglycan_Hydrolase"/>
</dbReference>
<dbReference type="InterPro" id="IPR010905">
    <property type="entry name" value="Glyco_hydro_88"/>
</dbReference>
<sequence length="411" mass="47108">MESQLKNNSRSSFKVISLTLLILIVAGAWFEFSVRAQVSKEDVVEHAASQYMLLTSRAKEDLEIPRSVKNGTIRPINKDFDWTAGFFPGSLWYLYELTGDDNWAFHARYFQGQIAHMRFFPGSHDLGHIFNNSYGHAYRLENKPEDLEILLDAGNTLIKRFNPTVKAIQSWDTDKGWQSQRGWSFPVSIDNMMTLELLFRLSEWTGDPKYADVAVAHANTTMKNFFRNDYSSYHVVDFDVNSGNPLSFETAQGYSDDSSWSRGQAWGLYGFTTVYNYTKDKKYLEFAENIASYYLNHTHLPQDKIPHWDLSISPSVEVPKDASAASIVASALLQLDHFSTIDYQEKAEEILKSLSSEKYLAKMGDNYAFLIKHGTGSIPHNEEIDVPLIYSDYYFLEAIYRLKNSKNNLNN</sequence>
<reference evidence="7" key="1">
    <citation type="submission" date="2016-10" db="EMBL/GenBank/DDBJ databases">
        <authorList>
            <person name="Varghese N."/>
            <person name="Submissions S."/>
        </authorList>
    </citation>
    <scope>NUCLEOTIDE SEQUENCE [LARGE SCALE GENOMIC DNA]</scope>
    <source>
        <strain evidence="7">DSM 17298</strain>
    </source>
</reference>
<dbReference type="Proteomes" id="UP000236736">
    <property type="component" value="Unassembled WGS sequence"/>
</dbReference>
<dbReference type="GO" id="GO:0000272">
    <property type="term" value="P:polysaccharide catabolic process"/>
    <property type="evidence" value="ECO:0007669"/>
    <property type="project" value="TreeGrafter"/>
</dbReference>
<organism evidence="6 7">
    <name type="scientific">Algoriphagus boritolerans DSM 17298 = JCM 18970</name>
    <dbReference type="NCBI Taxonomy" id="1120964"/>
    <lineage>
        <taxon>Bacteria</taxon>
        <taxon>Pseudomonadati</taxon>
        <taxon>Bacteroidota</taxon>
        <taxon>Cytophagia</taxon>
        <taxon>Cytophagales</taxon>
        <taxon>Cyclobacteriaceae</taxon>
        <taxon>Algoriphagus</taxon>
    </lineage>
</organism>
<feature type="active site" description="Nucleophile" evidence="3">
    <location>
        <position position="125"/>
    </location>
</feature>
<keyword evidence="7" id="KW-1185">Reference proteome</keyword>
<dbReference type="Gene3D" id="1.50.10.10">
    <property type="match status" value="1"/>
</dbReference>
<evidence type="ECO:0000256" key="2">
    <source>
        <dbReference type="ARBA" id="ARBA00038358"/>
    </source>
</evidence>
<dbReference type="GO" id="GO:0052757">
    <property type="term" value="F:chondroitin hydrolase activity"/>
    <property type="evidence" value="ECO:0007669"/>
    <property type="project" value="TreeGrafter"/>
</dbReference>
<feature type="binding site" evidence="4">
    <location>
        <position position="377"/>
    </location>
    <ligand>
        <name>substrate</name>
    </ligand>
</feature>
<feature type="binding site" evidence="4">
    <location>
        <position position="125"/>
    </location>
    <ligand>
        <name>substrate</name>
    </ligand>
</feature>
<dbReference type="InterPro" id="IPR008928">
    <property type="entry name" value="6-hairpin_glycosidase_sf"/>
</dbReference>
<evidence type="ECO:0000256" key="3">
    <source>
        <dbReference type="PIRSR" id="PIRSR610905-1"/>
    </source>
</evidence>
<dbReference type="RefSeq" id="WP_103923175.1">
    <property type="nucleotide sequence ID" value="NZ_FNVR01000002.1"/>
</dbReference>
<dbReference type="PANTHER" id="PTHR36845:SF1">
    <property type="entry name" value="HYDROLASE, PUTATIVE (AFU_ORTHOLOGUE AFUA_7G05090)-RELATED"/>
    <property type="match status" value="1"/>
</dbReference>
<keyword evidence="5" id="KW-0812">Transmembrane</keyword>
<name>A0A1H5SPL4_9BACT</name>
<comment type="similarity">
    <text evidence="2">Belongs to the glycosyl hydrolase 88 family.</text>
</comment>
<evidence type="ECO:0000256" key="1">
    <source>
        <dbReference type="ARBA" id="ARBA00022801"/>
    </source>
</evidence>